<sequence length="318" mass="35451">MVSLVKWGSLHRSKAPIQPQLDLCEICGKKPKFIDANGHKHPYCSRSCARNGSGPSPTACMLQGCRATGKPAFANFCTEAHARDGVRLGQVEGCELCDIQPRAVGTMCISCDRLVRIEPRLREVKADGPVFKNLRAQFLSEWESADVSPALEKIYEVILPRDQRVRHEHYKSSNPTFEEVRSFHSSQCICDLGTKEATLCNFKSCGICCIVRSCFKSFAFGVSYNEGRFGQGIYSYRNPALADRFSTSCTSSPYRVMIACDAALEPGQVDSDEVGRLSPFIRITSILKWLQSLEEESLFVPLADGILPVYLYMYTTKK</sequence>
<dbReference type="InParanoid" id="A0A409WJ08"/>
<dbReference type="Proteomes" id="UP000284706">
    <property type="component" value="Unassembled WGS sequence"/>
</dbReference>
<dbReference type="SUPFAM" id="SSF56399">
    <property type="entry name" value="ADP-ribosylation"/>
    <property type="match status" value="1"/>
</dbReference>
<evidence type="ECO:0000313" key="2">
    <source>
        <dbReference type="Proteomes" id="UP000284706"/>
    </source>
</evidence>
<dbReference type="OrthoDB" id="2419903at2759"/>
<gene>
    <name evidence="1" type="ORF">CVT26_005147</name>
</gene>
<evidence type="ECO:0000313" key="1">
    <source>
        <dbReference type="EMBL" id="PPQ78508.1"/>
    </source>
</evidence>
<organism evidence="1 2">
    <name type="scientific">Gymnopilus dilepis</name>
    <dbReference type="NCBI Taxonomy" id="231916"/>
    <lineage>
        <taxon>Eukaryota</taxon>
        <taxon>Fungi</taxon>
        <taxon>Dikarya</taxon>
        <taxon>Basidiomycota</taxon>
        <taxon>Agaricomycotina</taxon>
        <taxon>Agaricomycetes</taxon>
        <taxon>Agaricomycetidae</taxon>
        <taxon>Agaricales</taxon>
        <taxon>Agaricineae</taxon>
        <taxon>Hymenogastraceae</taxon>
        <taxon>Gymnopilus</taxon>
    </lineage>
</organism>
<evidence type="ECO:0008006" key="3">
    <source>
        <dbReference type="Google" id="ProtNLM"/>
    </source>
</evidence>
<name>A0A409WJ08_9AGAR</name>
<dbReference type="Gene3D" id="3.90.228.10">
    <property type="match status" value="1"/>
</dbReference>
<dbReference type="EMBL" id="NHYE01005048">
    <property type="protein sequence ID" value="PPQ78508.1"/>
    <property type="molecule type" value="Genomic_DNA"/>
</dbReference>
<comment type="caution">
    <text evidence="1">The sequence shown here is derived from an EMBL/GenBank/DDBJ whole genome shotgun (WGS) entry which is preliminary data.</text>
</comment>
<reference evidence="1 2" key="1">
    <citation type="journal article" date="2018" name="Evol. Lett.">
        <title>Horizontal gene cluster transfer increased hallucinogenic mushroom diversity.</title>
        <authorList>
            <person name="Reynolds H.T."/>
            <person name="Vijayakumar V."/>
            <person name="Gluck-Thaler E."/>
            <person name="Korotkin H.B."/>
            <person name="Matheny P.B."/>
            <person name="Slot J.C."/>
        </authorList>
    </citation>
    <scope>NUCLEOTIDE SEQUENCE [LARGE SCALE GENOMIC DNA]</scope>
    <source>
        <strain evidence="1 2">SRW20</strain>
    </source>
</reference>
<protein>
    <recommendedName>
        <fullName evidence="3">PARP catalytic domain-containing protein</fullName>
    </recommendedName>
</protein>
<keyword evidence="2" id="KW-1185">Reference proteome</keyword>
<dbReference type="AlphaFoldDB" id="A0A409WJ08"/>
<proteinExistence type="predicted"/>
<accession>A0A409WJ08</accession>